<dbReference type="PANTHER" id="PTHR46832:SF1">
    <property type="entry name" value="5'-METHYLTHIOADENOSINE_S-ADENOSYLHOMOCYSTEINE NUCLEOSIDASE"/>
    <property type="match status" value="1"/>
</dbReference>
<keyword evidence="3" id="KW-0028">Amino-acid biosynthesis</keyword>
<dbReference type="Proteomes" id="UP000005777">
    <property type="component" value="Unassembled WGS sequence"/>
</dbReference>
<evidence type="ECO:0000256" key="3">
    <source>
        <dbReference type="ARBA" id="ARBA00022605"/>
    </source>
</evidence>
<dbReference type="AlphaFoldDB" id="W5IIQ2"/>
<comment type="caution">
    <text evidence="7">The sequence shown here is derived from an EMBL/GenBank/DDBJ whole genome shotgun (WGS) entry which is preliminary data.</text>
</comment>
<evidence type="ECO:0000256" key="5">
    <source>
        <dbReference type="ARBA" id="ARBA00023167"/>
    </source>
</evidence>
<dbReference type="UniPathway" id="UPA00904">
    <property type="reaction ID" value="UER00871"/>
</dbReference>
<organism evidence="7 8">
    <name type="scientific">Scardovia inopinata F0304</name>
    <dbReference type="NCBI Taxonomy" id="641146"/>
    <lineage>
        <taxon>Bacteria</taxon>
        <taxon>Bacillati</taxon>
        <taxon>Actinomycetota</taxon>
        <taxon>Actinomycetes</taxon>
        <taxon>Bifidobacteriales</taxon>
        <taxon>Bifidobacteriaceae</taxon>
        <taxon>Scardovia</taxon>
    </lineage>
</organism>
<dbReference type="GO" id="GO:0005829">
    <property type="term" value="C:cytosol"/>
    <property type="evidence" value="ECO:0007669"/>
    <property type="project" value="TreeGrafter"/>
</dbReference>
<dbReference type="NCBIfam" id="TIGR01704">
    <property type="entry name" value="MTA_SAH-Nsdase"/>
    <property type="match status" value="1"/>
</dbReference>
<comment type="pathway">
    <text evidence="1">Amino-acid biosynthesis; L-methionine biosynthesis via salvage pathway; S-methyl-5-thio-alpha-D-ribose 1-phosphate from S-methyl-5'-thioadenosine (hydrolase route): step 1/2.</text>
</comment>
<keyword evidence="5" id="KW-0486">Methionine biosynthesis</keyword>
<dbReference type="PANTHER" id="PTHR46832">
    <property type="entry name" value="5'-METHYLTHIOADENOSINE/S-ADENOSYLHOMOCYSTEINE NUCLEOSIDASE"/>
    <property type="match status" value="1"/>
</dbReference>
<evidence type="ECO:0000256" key="1">
    <source>
        <dbReference type="ARBA" id="ARBA00004945"/>
    </source>
</evidence>
<evidence type="ECO:0000259" key="6">
    <source>
        <dbReference type="Pfam" id="PF01048"/>
    </source>
</evidence>
<accession>W5IIQ2</accession>
<reference evidence="7 8" key="1">
    <citation type="submission" date="2012-01" db="EMBL/GenBank/DDBJ databases">
        <title>The Genome Sequence of Scardovia inopinata F0304.</title>
        <authorList>
            <consortium name="The Broad Institute Genome Sequencing Platform"/>
            <person name="Ward D."/>
            <person name="Earl A."/>
            <person name="Feldgarden M."/>
            <person name="Gevers D."/>
            <person name="Young S."/>
            <person name="Zeng Q."/>
            <person name="Koehrsen M."/>
            <person name="Alvarado L."/>
            <person name="Berlin A.M."/>
            <person name="Borenstein D."/>
            <person name="Chapman S.B."/>
            <person name="Chen Z."/>
            <person name="Engels R."/>
            <person name="Freedman E."/>
            <person name="Gellesch M."/>
            <person name="Goldberg J."/>
            <person name="Griggs A."/>
            <person name="Gujja S."/>
            <person name="Heilman E.R."/>
            <person name="Heiman D.I."/>
            <person name="Hepburn T.A."/>
            <person name="Howarth C."/>
            <person name="Jen D."/>
            <person name="Larson L."/>
            <person name="Mehta T."/>
            <person name="Park D."/>
            <person name="Pearson M."/>
            <person name="Richards J."/>
            <person name="Roberts A."/>
            <person name="Saif S."/>
            <person name="Shea T.D."/>
            <person name="Shenoy N."/>
            <person name="Sisk P."/>
            <person name="Stolte C."/>
            <person name="Sykes S.N."/>
            <person name="Walk T."/>
            <person name="White J."/>
            <person name="Yandava C."/>
            <person name="Izard J."/>
            <person name="Baranova O.V."/>
            <person name="Blanton J.M."/>
            <person name="Tanner A.C."/>
            <person name="Dewhirst F."/>
            <person name="Haas B."/>
            <person name="Nusbaum C."/>
            <person name="Birren B."/>
        </authorList>
    </citation>
    <scope>NUCLEOTIDE SEQUENCE [LARGE SCALE GENOMIC DNA]</scope>
    <source>
        <strain evidence="7 8">F0304</strain>
    </source>
</reference>
<protein>
    <recommendedName>
        <fullName evidence="2">adenosylhomocysteine nucleosidase</fullName>
        <ecNumber evidence="2">3.2.2.9</ecNumber>
    </recommendedName>
</protein>
<sequence>MNHVSERQEKQSFRRIAVLGALDEEINLIAHNLTKVRQIQKAGLSVTQGEMDPGSDCPPIYLAATVAGMGLVNAAAATQFLLDSFQPDAVIFSGIAGNLNPSLHINDIVLGQTVRYLDSDMSLIGQAYPGLTEYHSDPVLLSAASAVLDSLGIMYKKGTIASGNRFIQGDTAIAEVKEQTGADAAEMEGAAVCHIAAKNDCPALIIRALSDNADTEYDTFKEFDISEYANTAARIVVEVIRELGRHRESSDSR</sequence>
<dbReference type="EC" id="3.2.2.9" evidence="2"/>
<dbReference type="InterPro" id="IPR010049">
    <property type="entry name" value="MTA_SAH_Nsdase"/>
</dbReference>
<dbReference type="Pfam" id="PF01048">
    <property type="entry name" value="PNP_UDP_1"/>
    <property type="match status" value="1"/>
</dbReference>
<dbReference type="CDD" id="cd09008">
    <property type="entry name" value="MTAN"/>
    <property type="match status" value="1"/>
</dbReference>
<keyword evidence="8" id="KW-1185">Reference proteome</keyword>
<evidence type="ECO:0000256" key="2">
    <source>
        <dbReference type="ARBA" id="ARBA00011974"/>
    </source>
</evidence>
<evidence type="ECO:0000256" key="4">
    <source>
        <dbReference type="ARBA" id="ARBA00022801"/>
    </source>
</evidence>
<feature type="domain" description="Nucleoside phosphorylase" evidence="6">
    <location>
        <begin position="15"/>
        <end position="241"/>
    </location>
</feature>
<dbReference type="GO" id="GO:0008782">
    <property type="term" value="F:adenosylhomocysteine nucleosidase activity"/>
    <property type="evidence" value="ECO:0007669"/>
    <property type="project" value="UniProtKB-EC"/>
</dbReference>
<keyword evidence="4" id="KW-0378">Hydrolase</keyword>
<dbReference type="GO" id="GO:0009164">
    <property type="term" value="P:nucleoside catabolic process"/>
    <property type="evidence" value="ECO:0007669"/>
    <property type="project" value="InterPro"/>
</dbReference>
<proteinExistence type="predicted"/>
<gene>
    <name evidence="7" type="ORF">HMPREF9020_00335</name>
</gene>
<name>W5IIQ2_SCAIO</name>
<dbReference type="GO" id="GO:0008930">
    <property type="term" value="F:methylthioadenosine nucleosidase activity"/>
    <property type="evidence" value="ECO:0007669"/>
    <property type="project" value="InterPro"/>
</dbReference>
<dbReference type="HOGENOM" id="CLU_031248_2_0_11"/>
<dbReference type="eggNOG" id="COG0775">
    <property type="taxonomic scope" value="Bacteria"/>
</dbReference>
<dbReference type="InterPro" id="IPR000845">
    <property type="entry name" value="Nucleoside_phosphorylase_d"/>
</dbReference>
<dbReference type="SUPFAM" id="SSF53167">
    <property type="entry name" value="Purine and uridine phosphorylases"/>
    <property type="match status" value="1"/>
</dbReference>
<dbReference type="GO" id="GO:0019509">
    <property type="term" value="P:L-methionine salvage from methylthioadenosine"/>
    <property type="evidence" value="ECO:0007669"/>
    <property type="project" value="UniProtKB-UniPathway"/>
</dbReference>
<dbReference type="GO" id="GO:0019284">
    <property type="term" value="P:L-methionine salvage from S-adenosylmethionine"/>
    <property type="evidence" value="ECO:0007669"/>
    <property type="project" value="TreeGrafter"/>
</dbReference>
<evidence type="ECO:0000313" key="8">
    <source>
        <dbReference type="Proteomes" id="UP000005777"/>
    </source>
</evidence>
<evidence type="ECO:0000313" key="7">
    <source>
        <dbReference type="EMBL" id="EFG26708.1"/>
    </source>
</evidence>
<dbReference type="RefSeq" id="WP_006292673.1">
    <property type="nucleotide sequence ID" value="NZ_GG770225.1"/>
</dbReference>
<dbReference type="EMBL" id="ADCX01000002">
    <property type="protein sequence ID" value="EFG26708.1"/>
    <property type="molecule type" value="Genomic_DNA"/>
</dbReference>
<dbReference type="Gene3D" id="3.40.50.1580">
    <property type="entry name" value="Nucleoside phosphorylase domain"/>
    <property type="match status" value="1"/>
</dbReference>
<dbReference type="InterPro" id="IPR035994">
    <property type="entry name" value="Nucleoside_phosphorylase_sf"/>
</dbReference>